<dbReference type="RefSeq" id="WP_083490347.1">
    <property type="nucleotide sequence ID" value="NZ_LKHP01000004.1"/>
</dbReference>
<dbReference type="Proteomes" id="UP000052015">
    <property type="component" value="Unassembled WGS sequence"/>
</dbReference>
<keyword evidence="1" id="KW-1133">Transmembrane helix</keyword>
<accession>A0A0R3JUL6</accession>
<evidence type="ECO:0000313" key="3">
    <source>
        <dbReference type="Proteomes" id="UP000052015"/>
    </source>
</evidence>
<proteinExistence type="predicted"/>
<gene>
    <name evidence="2" type="primary">niaX</name>
    <name evidence="2" type="ORF">ABG79_01058</name>
</gene>
<organism evidence="2 3">
    <name type="scientific">Caloramator mitchellensis</name>
    <dbReference type="NCBI Taxonomy" id="908809"/>
    <lineage>
        <taxon>Bacteria</taxon>
        <taxon>Bacillati</taxon>
        <taxon>Bacillota</taxon>
        <taxon>Clostridia</taxon>
        <taxon>Eubacteriales</taxon>
        <taxon>Clostridiaceae</taxon>
        <taxon>Caloramator</taxon>
    </lineage>
</organism>
<dbReference type="OrthoDB" id="1631895at2"/>
<dbReference type="AlphaFoldDB" id="A0A0R3JUL6"/>
<name>A0A0R3JUL6_CALMK</name>
<evidence type="ECO:0000313" key="2">
    <source>
        <dbReference type="EMBL" id="KRQ87255.1"/>
    </source>
</evidence>
<feature type="transmembrane region" description="Helical" evidence="1">
    <location>
        <begin position="45"/>
        <end position="69"/>
    </location>
</feature>
<dbReference type="EMBL" id="LKHP01000004">
    <property type="protein sequence ID" value="KRQ87255.1"/>
    <property type="molecule type" value="Genomic_DNA"/>
</dbReference>
<keyword evidence="1" id="KW-0812">Transmembrane</keyword>
<protein>
    <submittedName>
        <fullName evidence="2">Niacin transporter NiaX</fullName>
    </submittedName>
</protein>
<sequence length="169" mass="18124">MTKSSEITTAGLLAAISFMIPMYFGGALMVQVGPFTATIMSHVPTFLAMLISPLTGAMVGFASGLGFLLKLGPIAGSRGFMHIIIGFLGAYMIKKGRSYKFVLTALLPVHALLEALVVIPFGKFALPFIFTSIGIGTALHHTVDSIIAYVFARTLNQRAKLFKAIEIRN</sequence>
<feature type="transmembrane region" description="Helical" evidence="1">
    <location>
        <begin position="75"/>
        <end position="94"/>
    </location>
</feature>
<keyword evidence="1" id="KW-0472">Membrane</keyword>
<feature type="transmembrane region" description="Helical" evidence="1">
    <location>
        <begin position="128"/>
        <end position="152"/>
    </location>
</feature>
<reference evidence="2 3" key="1">
    <citation type="submission" date="2015-09" db="EMBL/GenBank/DDBJ databases">
        <title>Draft genome sequence of a Caloramator mitchellensis, a moderate thermophile from the Great Artesian Basin of Australia.</title>
        <authorList>
            <person name="Patel B.K."/>
        </authorList>
    </citation>
    <scope>NUCLEOTIDE SEQUENCE [LARGE SCALE GENOMIC DNA]</scope>
    <source>
        <strain evidence="2 3">VF08</strain>
    </source>
</reference>
<keyword evidence="3" id="KW-1185">Reference proteome</keyword>
<feature type="transmembrane region" description="Helical" evidence="1">
    <location>
        <begin position="12"/>
        <end position="33"/>
    </location>
</feature>
<dbReference type="STRING" id="908809.ABG79_01058"/>
<comment type="caution">
    <text evidence="2">The sequence shown here is derived from an EMBL/GenBank/DDBJ whole genome shotgun (WGS) entry which is preliminary data.</text>
</comment>
<evidence type="ECO:0000256" key="1">
    <source>
        <dbReference type="SAM" id="Phobius"/>
    </source>
</evidence>